<organism evidence="7 8">
    <name type="scientific">Blautia caecimuris</name>
    <dbReference type="NCBI Taxonomy" id="1796615"/>
    <lineage>
        <taxon>Bacteria</taxon>
        <taxon>Bacillati</taxon>
        <taxon>Bacillota</taxon>
        <taxon>Clostridia</taxon>
        <taxon>Lachnospirales</taxon>
        <taxon>Lachnospiraceae</taxon>
        <taxon>Blautia</taxon>
    </lineage>
</organism>
<dbReference type="Gene3D" id="2.40.50.140">
    <property type="entry name" value="Nucleic acid-binding proteins"/>
    <property type="match status" value="1"/>
</dbReference>
<keyword evidence="8" id="KW-1185">Reference proteome</keyword>
<keyword evidence="4 5" id="KW-0472">Membrane</keyword>
<dbReference type="PANTHER" id="PTHR33507:SF3">
    <property type="entry name" value="INNER MEMBRANE PROTEIN YBBJ"/>
    <property type="match status" value="1"/>
</dbReference>
<evidence type="ECO:0000259" key="6">
    <source>
        <dbReference type="Pfam" id="PF01957"/>
    </source>
</evidence>
<evidence type="ECO:0000256" key="4">
    <source>
        <dbReference type="ARBA" id="ARBA00023136"/>
    </source>
</evidence>
<accession>A0ABV2M0I3</accession>
<protein>
    <submittedName>
        <fullName evidence="7">Membrane protein implicated in regulation of membrane protease activity</fullName>
    </submittedName>
</protein>
<evidence type="ECO:0000313" key="8">
    <source>
        <dbReference type="Proteomes" id="UP001549106"/>
    </source>
</evidence>
<evidence type="ECO:0000256" key="5">
    <source>
        <dbReference type="SAM" id="Phobius"/>
    </source>
</evidence>
<evidence type="ECO:0000256" key="3">
    <source>
        <dbReference type="ARBA" id="ARBA00022989"/>
    </source>
</evidence>
<feature type="transmembrane region" description="Helical" evidence="5">
    <location>
        <begin position="53"/>
        <end position="71"/>
    </location>
</feature>
<dbReference type="EMBL" id="JBEPMJ010000006">
    <property type="protein sequence ID" value="MET3749975.1"/>
    <property type="molecule type" value="Genomic_DNA"/>
</dbReference>
<keyword evidence="3 5" id="KW-1133">Transmembrane helix</keyword>
<dbReference type="InterPro" id="IPR012340">
    <property type="entry name" value="NA-bd_OB-fold"/>
</dbReference>
<evidence type="ECO:0000313" key="7">
    <source>
        <dbReference type="EMBL" id="MET3749975.1"/>
    </source>
</evidence>
<dbReference type="RefSeq" id="WP_022066562.1">
    <property type="nucleotide sequence ID" value="NZ_BAABXP010000001.1"/>
</dbReference>
<gene>
    <name evidence="7" type="ORF">ABID24_001210</name>
</gene>
<dbReference type="GO" id="GO:0006508">
    <property type="term" value="P:proteolysis"/>
    <property type="evidence" value="ECO:0007669"/>
    <property type="project" value="UniProtKB-KW"/>
</dbReference>
<dbReference type="InterPro" id="IPR002810">
    <property type="entry name" value="NfeD-like_C"/>
</dbReference>
<name>A0ABV2M0I3_9FIRM</name>
<dbReference type="Proteomes" id="UP001549106">
    <property type="component" value="Unassembled WGS sequence"/>
</dbReference>
<evidence type="ECO:0000256" key="1">
    <source>
        <dbReference type="ARBA" id="ARBA00004141"/>
    </source>
</evidence>
<proteinExistence type="predicted"/>
<keyword evidence="7" id="KW-0378">Hydrolase</keyword>
<comment type="caution">
    <text evidence="7">The sequence shown here is derived from an EMBL/GenBank/DDBJ whole genome shotgun (WGS) entry which is preliminary data.</text>
</comment>
<comment type="subcellular location">
    <subcellularLocation>
        <location evidence="1">Membrane</location>
        <topology evidence="1">Multi-pass membrane protein</topology>
    </subcellularLocation>
</comment>
<feature type="transmembrane region" description="Helical" evidence="5">
    <location>
        <begin position="7"/>
        <end position="33"/>
    </location>
</feature>
<dbReference type="InterPro" id="IPR052165">
    <property type="entry name" value="Membrane_assoc_protease"/>
</dbReference>
<feature type="domain" description="NfeD-like C-terminal" evidence="6">
    <location>
        <begin position="85"/>
        <end position="144"/>
    </location>
</feature>
<evidence type="ECO:0000256" key="2">
    <source>
        <dbReference type="ARBA" id="ARBA00022692"/>
    </source>
</evidence>
<reference evidence="7 8" key="1">
    <citation type="submission" date="2024-06" db="EMBL/GenBank/DDBJ databases">
        <title>Genomic Encyclopedia of Type Strains, Phase IV (KMG-IV): sequencing the most valuable type-strain genomes for metagenomic binning, comparative biology and taxonomic classification.</title>
        <authorList>
            <person name="Goeker M."/>
        </authorList>
    </citation>
    <scope>NUCLEOTIDE SEQUENCE [LARGE SCALE GENOMIC DNA]</scope>
    <source>
        <strain evidence="7 8">DSM 29492</strain>
    </source>
</reference>
<keyword evidence="2 5" id="KW-0812">Transmembrane</keyword>
<keyword evidence="7" id="KW-0645">Protease</keyword>
<dbReference type="Pfam" id="PF01957">
    <property type="entry name" value="NfeD"/>
    <property type="match status" value="1"/>
</dbReference>
<dbReference type="GO" id="GO:0008233">
    <property type="term" value="F:peptidase activity"/>
    <property type="evidence" value="ECO:0007669"/>
    <property type="project" value="UniProtKB-KW"/>
</dbReference>
<sequence length="149" mass="16376">MEFVMEPFMWLGIVALFLVIEAVTVGLTTIWFAGGALVAAVASGLGASQAVQWILFFAVSVILLIFTRPLAVRYMNRGVERTNVNRLIGEKAVVIQKISNLDQTGQVKVGDVEWMARTESDEMKIPEKAVVVIKEVQGVKLIVEEVKEG</sequence>
<dbReference type="PANTHER" id="PTHR33507">
    <property type="entry name" value="INNER MEMBRANE PROTEIN YBBJ"/>
    <property type="match status" value="1"/>
</dbReference>